<feature type="compositionally biased region" description="Basic residues" evidence="1">
    <location>
        <begin position="136"/>
        <end position="146"/>
    </location>
</feature>
<feature type="region of interest" description="Disordered" evidence="1">
    <location>
        <begin position="47"/>
        <end position="107"/>
    </location>
</feature>
<gene>
    <name evidence="3" type="primary">LOC110197290</name>
</gene>
<evidence type="ECO:0000256" key="1">
    <source>
        <dbReference type="SAM" id="MobiDB-lite"/>
    </source>
</evidence>
<keyword evidence="2" id="KW-1185">Reference proteome</keyword>
<dbReference type="InParanoid" id="A0A6P5IX66"/>
<feature type="compositionally biased region" description="Pro residues" evidence="1">
    <location>
        <begin position="74"/>
        <end position="83"/>
    </location>
</feature>
<dbReference type="AlphaFoldDB" id="A0A6P5IX66"/>
<feature type="region of interest" description="Disordered" evidence="1">
    <location>
        <begin position="209"/>
        <end position="267"/>
    </location>
</feature>
<organism evidence="2 3">
    <name type="scientific">Phascolarctos cinereus</name>
    <name type="common">Koala</name>
    <dbReference type="NCBI Taxonomy" id="38626"/>
    <lineage>
        <taxon>Eukaryota</taxon>
        <taxon>Metazoa</taxon>
        <taxon>Chordata</taxon>
        <taxon>Craniata</taxon>
        <taxon>Vertebrata</taxon>
        <taxon>Euteleostomi</taxon>
        <taxon>Mammalia</taxon>
        <taxon>Metatheria</taxon>
        <taxon>Diprotodontia</taxon>
        <taxon>Phascolarctidae</taxon>
        <taxon>Phascolarctos</taxon>
    </lineage>
</organism>
<feature type="compositionally biased region" description="Low complexity" evidence="1">
    <location>
        <begin position="84"/>
        <end position="106"/>
    </location>
</feature>
<dbReference type="Proteomes" id="UP000515140">
    <property type="component" value="Unplaced"/>
</dbReference>
<sequence>MSPRHGGLNARPGCPPGGQTGPRRGGGAGGVSPGPYLARSLCLAARGRGRRGCRRRSSLPPPPLPPLRRRRRPTPPAAPPAPPAAAAAAAAARAAGAAAAAAAGPGHSCLSLASWHRSGSAATATIKQAMASLGHTRAHSHSRARSPARPSSGQAPPARRGRLRRTWERRPDGRPAGSPRGAVRALCREPGGEGLRTAVHVWTAGRLETRTMGSGAEPEAIGQQPRTESGAITEYPSLSGLCGSPCKGTSPEPSGVHSRQPHFLGPQ</sequence>
<dbReference type="KEGG" id="pcw:110197290"/>
<feature type="compositionally biased region" description="Low complexity" evidence="1">
    <location>
        <begin position="147"/>
        <end position="158"/>
    </location>
</feature>
<accession>A0A6P5IX66</accession>
<proteinExistence type="predicted"/>
<dbReference type="GeneID" id="110197290"/>
<protein>
    <submittedName>
        <fullName evidence="3">Serine/arginine repetitive matrix protein 1-like</fullName>
    </submittedName>
</protein>
<feature type="compositionally biased region" description="Basic residues" evidence="1">
    <location>
        <begin position="47"/>
        <end position="57"/>
    </location>
</feature>
<reference evidence="3" key="1">
    <citation type="submission" date="2025-08" db="UniProtKB">
        <authorList>
            <consortium name="RefSeq"/>
        </authorList>
    </citation>
    <scope>IDENTIFICATION</scope>
    <source>
        <tissue evidence="3">Spleen</tissue>
    </source>
</reference>
<feature type="region of interest" description="Disordered" evidence="1">
    <location>
        <begin position="1"/>
        <end position="32"/>
    </location>
</feature>
<feature type="region of interest" description="Disordered" evidence="1">
    <location>
        <begin position="132"/>
        <end position="189"/>
    </location>
</feature>
<dbReference type="RefSeq" id="XP_020826722.1">
    <property type="nucleotide sequence ID" value="XM_020971063.1"/>
</dbReference>
<feature type="compositionally biased region" description="Gly residues" evidence="1">
    <location>
        <begin position="16"/>
        <end position="32"/>
    </location>
</feature>
<evidence type="ECO:0000313" key="2">
    <source>
        <dbReference type="Proteomes" id="UP000515140"/>
    </source>
</evidence>
<evidence type="ECO:0000313" key="3">
    <source>
        <dbReference type="RefSeq" id="XP_020826722.1"/>
    </source>
</evidence>
<name>A0A6P5IX66_PHACI</name>